<reference evidence="1" key="1">
    <citation type="submission" date="2021-02" db="EMBL/GenBank/DDBJ databases">
        <authorList>
            <person name="Nieuwenhuis M."/>
            <person name="Van De Peppel L.J.J."/>
        </authorList>
    </citation>
    <scope>NUCLEOTIDE SEQUENCE</scope>
    <source>
        <strain evidence="1">D49</strain>
    </source>
</reference>
<dbReference type="OrthoDB" id="3251442at2759"/>
<reference evidence="1" key="2">
    <citation type="submission" date="2021-10" db="EMBL/GenBank/DDBJ databases">
        <title>Phylogenomics reveals ancestral predisposition of the termite-cultivated fungus Termitomyces towards a domesticated lifestyle.</title>
        <authorList>
            <person name="Auxier B."/>
            <person name="Grum-Grzhimaylo A."/>
            <person name="Cardenas M.E."/>
            <person name="Lodge J.D."/>
            <person name="Laessoe T."/>
            <person name="Pedersen O."/>
            <person name="Smith M.E."/>
            <person name="Kuyper T.W."/>
            <person name="Franco-Molano E.A."/>
            <person name="Baroni T.J."/>
            <person name="Aanen D.K."/>
        </authorList>
    </citation>
    <scope>NUCLEOTIDE SEQUENCE</scope>
    <source>
        <strain evidence="1">D49</strain>
    </source>
</reference>
<name>A0A9P7K1F6_9AGAR</name>
<organism evidence="1 2">
    <name type="scientific">Sphagnurus paluster</name>
    <dbReference type="NCBI Taxonomy" id="117069"/>
    <lineage>
        <taxon>Eukaryota</taxon>
        <taxon>Fungi</taxon>
        <taxon>Dikarya</taxon>
        <taxon>Basidiomycota</taxon>
        <taxon>Agaricomycotina</taxon>
        <taxon>Agaricomycetes</taxon>
        <taxon>Agaricomycetidae</taxon>
        <taxon>Agaricales</taxon>
        <taxon>Tricholomatineae</taxon>
        <taxon>Lyophyllaceae</taxon>
        <taxon>Sphagnurus</taxon>
    </lineage>
</organism>
<evidence type="ECO:0008006" key="3">
    <source>
        <dbReference type="Google" id="ProtNLM"/>
    </source>
</evidence>
<proteinExistence type="predicted"/>
<evidence type="ECO:0000313" key="1">
    <source>
        <dbReference type="EMBL" id="KAG5634166.1"/>
    </source>
</evidence>
<dbReference type="Proteomes" id="UP000717328">
    <property type="component" value="Unassembled WGS sequence"/>
</dbReference>
<sequence length="215" mass="24932">MLDEDFEHELAEIVEELTAEDFELLRAFTFKTEDHLMNKTFEKFKYAFPTANIQSWKSTKTCVEFLSALHLVPYNCCVNSCLCFTGAHAAAASCHFCNELRLDSAGKARKRFIYIPIIHCLIEYFRNTPLVNKMRYCALFSSDPMTIKDVFDGSHYSSLRKTNVKINGRVRPYKHFWDDRDIALGLSTDGFAPFKKWKATAWPLLIFNYNLPPEI</sequence>
<gene>
    <name evidence="1" type="ORF">H0H81_003090</name>
</gene>
<dbReference type="AlphaFoldDB" id="A0A9P7K1F6"/>
<dbReference type="Pfam" id="PF02992">
    <property type="entry name" value="Transposase_21"/>
    <property type="match status" value="1"/>
</dbReference>
<evidence type="ECO:0000313" key="2">
    <source>
        <dbReference type="Proteomes" id="UP000717328"/>
    </source>
</evidence>
<accession>A0A9P7K1F6</accession>
<comment type="caution">
    <text evidence="1">The sequence shown here is derived from an EMBL/GenBank/DDBJ whole genome shotgun (WGS) entry which is preliminary data.</text>
</comment>
<protein>
    <recommendedName>
        <fullName evidence="3">Transposase</fullName>
    </recommendedName>
</protein>
<keyword evidence="2" id="KW-1185">Reference proteome</keyword>
<dbReference type="InterPro" id="IPR004242">
    <property type="entry name" value="Transposase_21"/>
</dbReference>
<dbReference type="EMBL" id="JABCKI010006588">
    <property type="protein sequence ID" value="KAG5634166.1"/>
    <property type="molecule type" value="Genomic_DNA"/>
</dbReference>